<organism evidence="1">
    <name type="scientific">marine sediment metagenome</name>
    <dbReference type="NCBI Taxonomy" id="412755"/>
    <lineage>
        <taxon>unclassified sequences</taxon>
        <taxon>metagenomes</taxon>
        <taxon>ecological metagenomes</taxon>
    </lineage>
</organism>
<dbReference type="AlphaFoldDB" id="X1U1J8"/>
<protein>
    <submittedName>
        <fullName evidence="1">Uncharacterized protein</fullName>
    </submittedName>
</protein>
<dbReference type="EMBL" id="BARW01009968">
    <property type="protein sequence ID" value="GAI86164.1"/>
    <property type="molecule type" value="Genomic_DNA"/>
</dbReference>
<evidence type="ECO:0000313" key="1">
    <source>
        <dbReference type="EMBL" id="GAI86164.1"/>
    </source>
</evidence>
<feature type="non-terminal residue" evidence="1">
    <location>
        <position position="40"/>
    </location>
</feature>
<comment type="caution">
    <text evidence="1">The sequence shown here is derived from an EMBL/GenBank/DDBJ whole genome shotgun (WGS) entry which is preliminary data.</text>
</comment>
<accession>X1U1J8</accession>
<reference evidence="1" key="1">
    <citation type="journal article" date="2014" name="Front. Microbiol.">
        <title>High frequency of phylogenetically diverse reductive dehalogenase-homologous genes in deep subseafloor sedimentary metagenomes.</title>
        <authorList>
            <person name="Kawai M."/>
            <person name="Futagami T."/>
            <person name="Toyoda A."/>
            <person name="Takaki Y."/>
            <person name="Nishi S."/>
            <person name="Hori S."/>
            <person name="Arai W."/>
            <person name="Tsubouchi T."/>
            <person name="Morono Y."/>
            <person name="Uchiyama I."/>
            <person name="Ito T."/>
            <person name="Fujiyama A."/>
            <person name="Inagaki F."/>
            <person name="Takami H."/>
        </authorList>
    </citation>
    <scope>NUCLEOTIDE SEQUENCE</scope>
    <source>
        <strain evidence="1">Expedition CK06-06</strain>
    </source>
</reference>
<sequence length="40" mass="4838">MSFATRKEVYTFSPHRRSQFDFWQDVEELKGKDAIYVTHS</sequence>
<name>X1U1J8_9ZZZZ</name>
<proteinExistence type="predicted"/>
<gene>
    <name evidence="1" type="ORF">S12H4_19823</name>
</gene>